<sequence>MKYPHERIENGGTGRPMDGQRHSYTAPGMATAHRVLTNVHLLVVAMTYQDGIYDALRPVYGHRHAMLLKWPRLAHKHIGHLEDPRSVLLLLIEQDRLDLVQRLLQCRPYGCPSASSAWSSKESNPTFALRPNPMDSAAALGRLAILQFLHEAAIGQCTTSAMDLAARNGHLHVVQFLHTHRDEGCTKWAVNWAAEHGHLDVLSFLLEHRREGFTMYAVDHASHDLILLALSDYISSHDMY</sequence>
<dbReference type="PANTHER" id="PTHR46586:SF3">
    <property type="entry name" value="ANKYRIN REPEAT-CONTAINING PROTEIN"/>
    <property type="match status" value="1"/>
</dbReference>
<comment type="caution">
    <text evidence="2">The sequence shown here is derived from an EMBL/GenBank/DDBJ whole genome shotgun (WGS) entry which is preliminary data.</text>
</comment>
<dbReference type="Pfam" id="PF12796">
    <property type="entry name" value="Ank_2"/>
    <property type="match status" value="1"/>
</dbReference>
<protein>
    <submittedName>
        <fullName evidence="2">Uncharacterized protein</fullName>
    </submittedName>
</protein>
<dbReference type="EMBL" id="QUSY01000272">
    <property type="protein sequence ID" value="RHY30821.1"/>
    <property type="molecule type" value="Genomic_DNA"/>
</dbReference>
<feature type="region of interest" description="Disordered" evidence="1">
    <location>
        <begin position="1"/>
        <end position="22"/>
    </location>
</feature>
<keyword evidence="3" id="KW-1185">Reference proteome</keyword>
<accession>A0A3R6Z077</accession>
<dbReference type="VEuPathDB" id="FungiDB:H310_13447"/>
<evidence type="ECO:0000256" key="1">
    <source>
        <dbReference type="SAM" id="MobiDB-lite"/>
    </source>
</evidence>
<dbReference type="Proteomes" id="UP000285060">
    <property type="component" value="Unassembled WGS sequence"/>
</dbReference>
<evidence type="ECO:0000313" key="3">
    <source>
        <dbReference type="Proteomes" id="UP000285060"/>
    </source>
</evidence>
<dbReference type="InterPro" id="IPR002110">
    <property type="entry name" value="Ankyrin_rpt"/>
</dbReference>
<organism evidence="2 3">
    <name type="scientific">Aphanomyces invadans</name>
    <dbReference type="NCBI Taxonomy" id="157072"/>
    <lineage>
        <taxon>Eukaryota</taxon>
        <taxon>Sar</taxon>
        <taxon>Stramenopiles</taxon>
        <taxon>Oomycota</taxon>
        <taxon>Saprolegniomycetes</taxon>
        <taxon>Saprolegniales</taxon>
        <taxon>Verrucalvaceae</taxon>
        <taxon>Aphanomyces</taxon>
    </lineage>
</organism>
<proteinExistence type="predicted"/>
<dbReference type="PANTHER" id="PTHR46586">
    <property type="entry name" value="ANKYRIN REPEAT-CONTAINING PROTEIN"/>
    <property type="match status" value="1"/>
</dbReference>
<dbReference type="SUPFAM" id="SSF140860">
    <property type="entry name" value="Pseudo ankyrin repeat-like"/>
    <property type="match status" value="1"/>
</dbReference>
<dbReference type="InterPro" id="IPR052050">
    <property type="entry name" value="SecEffector_AnkRepeat"/>
</dbReference>
<name>A0A3R6Z077_9STRA</name>
<reference evidence="2 3" key="1">
    <citation type="submission" date="2018-08" db="EMBL/GenBank/DDBJ databases">
        <title>Aphanomyces genome sequencing and annotation.</title>
        <authorList>
            <person name="Minardi D."/>
            <person name="Oidtmann B."/>
            <person name="Van Der Giezen M."/>
            <person name="Studholme D.J."/>
        </authorList>
    </citation>
    <scope>NUCLEOTIDE SEQUENCE [LARGE SCALE GENOMIC DNA]</scope>
    <source>
        <strain evidence="2 3">NJM0002</strain>
    </source>
</reference>
<dbReference type="AlphaFoldDB" id="A0A3R6Z077"/>
<gene>
    <name evidence="2" type="ORF">DYB32_004000</name>
</gene>
<dbReference type="Gene3D" id="1.25.40.20">
    <property type="entry name" value="Ankyrin repeat-containing domain"/>
    <property type="match status" value="1"/>
</dbReference>
<dbReference type="InterPro" id="IPR036770">
    <property type="entry name" value="Ankyrin_rpt-contain_sf"/>
</dbReference>
<evidence type="ECO:0000313" key="2">
    <source>
        <dbReference type="EMBL" id="RHY30821.1"/>
    </source>
</evidence>